<dbReference type="CDD" id="cd01285">
    <property type="entry name" value="nucleoside_deaminase"/>
    <property type="match status" value="1"/>
</dbReference>
<evidence type="ECO:0000256" key="4">
    <source>
        <dbReference type="ARBA" id="ARBA00022833"/>
    </source>
</evidence>
<dbReference type="Pfam" id="PF00383">
    <property type="entry name" value="dCMP_cyt_deam_1"/>
    <property type="match status" value="1"/>
</dbReference>
<evidence type="ECO:0000256" key="1">
    <source>
        <dbReference type="ARBA" id="ARBA00006576"/>
    </source>
</evidence>
<dbReference type="SUPFAM" id="SSF53927">
    <property type="entry name" value="Cytidine deaminase-like"/>
    <property type="match status" value="1"/>
</dbReference>
<dbReference type="PANTHER" id="PTHR11079:SF161">
    <property type="entry name" value="CMP_DCMP-TYPE DEAMINASE DOMAIN-CONTAINING PROTEIN"/>
    <property type="match status" value="1"/>
</dbReference>
<keyword evidence="2" id="KW-0479">Metal-binding</keyword>
<sequence>MDNIEKELMQKACELARLSVENGGGPFGCVITDAMYNIIAEGNNQVTQTNDPTAHAEIVTIRKACQSLNTFDLSSCKLFTSCEPCPMCLSAIYWSRITDIYYSNTRRDAKDIGFDDEFIYDEISKNISDRTVKLKKVESDNSLDSFNTWEKTNNKIPY</sequence>
<protein>
    <recommendedName>
        <fullName evidence="5">CMP/dCMP-type deaminase domain-containing protein</fullName>
    </recommendedName>
</protein>
<reference evidence="6" key="1">
    <citation type="journal article" date="2020" name="Nature">
        <title>Giant virus diversity and host interactions through global metagenomics.</title>
        <authorList>
            <person name="Schulz F."/>
            <person name="Roux S."/>
            <person name="Paez-Espino D."/>
            <person name="Jungbluth S."/>
            <person name="Walsh D.A."/>
            <person name="Denef V.J."/>
            <person name="McMahon K.D."/>
            <person name="Konstantinidis K.T."/>
            <person name="Eloe-Fadrosh E.A."/>
            <person name="Kyrpides N.C."/>
            <person name="Woyke T."/>
        </authorList>
    </citation>
    <scope>NUCLEOTIDE SEQUENCE</scope>
    <source>
        <strain evidence="6">GVMAG-M-3300023174-49</strain>
    </source>
</reference>
<dbReference type="InterPro" id="IPR002125">
    <property type="entry name" value="CMP_dCMP_dom"/>
</dbReference>
<comment type="similarity">
    <text evidence="1">Belongs to the cytidine and deoxycytidylate deaminase family.</text>
</comment>
<evidence type="ECO:0000256" key="2">
    <source>
        <dbReference type="ARBA" id="ARBA00022723"/>
    </source>
</evidence>
<proteinExistence type="inferred from homology"/>
<keyword evidence="3" id="KW-0378">Hydrolase</keyword>
<evidence type="ECO:0000256" key="3">
    <source>
        <dbReference type="ARBA" id="ARBA00022801"/>
    </source>
</evidence>
<dbReference type="GO" id="GO:0006152">
    <property type="term" value="P:purine nucleoside catabolic process"/>
    <property type="evidence" value="ECO:0007669"/>
    <property type="project" value="TreeGrafter"/>
</dbReference>
<dbReference type="AlphaFoldDB" id="A0A6C0DPH2"/>
<accession>A0A6C0DPH2</accession>
<dbReference type="InterPro" id="IPR016192">
    <property type="entry name" value="APOBEC/CMP_deaminase_Zn-bd"/>
</dbReference>
<evidence type="ECO:0000259" key="5">
    <source>
        <dbReference type="PROSITE" id="PS51747"/>
    </source>
</evidence>
<name>A0A6C0DPH2_9ZZZZ</name>
<dbReference type="EMBL" id="MN739659">
    <property type="protein sequence ID" value="QHT18756.1"/>
    <property type="molecule type" value="Genomic_DNA"/>
</dbReference>
<feature type="domain" description="CMP/dCMP-type deaminase" evidence="5">
    <location>
        <begin position="3"/>
        <end position="134"/>
    </location>
</feature>
<dbReference type="PROSITE" id="PS00903">
    <property type="entry name" value="CYT_DCMP_DEAMINASES_1"/>
    <property type="match status" value="1"/>
</dbReference>
<organism evidence="6">
    <name type="scientific">viral metagenome</name>
    <dbReference type="NCBI Taxonomy" id="1070528"/>
    <lineage>
        <taxon>unclassified sequences</taxon>
        <taxon>metagenomes</taxon>
        <taxon>organismal metagenomes</taxon>
    </lineage>
</organism>
<evidence type="ECO:0000313" key="6">
    <source>
        <dbReference type="EMBL" id="QHT18756.1"/>
    </source>
</evidence>
<dbReference type="GO" id="GO:0047974">
    <property type="term" value="F:guanosine deaminase activity"/>
    <property type="evidence" value="ECO:0007669"/>
    <property type="project" value="TreeGrafter"/>
</dbReference>
<dbReference type="FunFam" id="3.40.140.10:FF:000011">
    <property type="entry name" value="tRNA-specific adenosine deaminase"/>
    <property type="match status" value="1"/>
</dbReference>
<dbReference type="GO" id="GO:0008270">
    <property type="term" value="F:zinc ion binding"/>
    <property type="evidence" value="ECO:0007669"/>
    <property type="project" value="InterPro"/>
</dbReference>
<dbReference type="PROSITE" id="PS51747">
    <property type="entry name" value="CYT_DCMP_DEAMINASES_2"/>
    <property type="match status" value="1"/>
</dbReference>
<dbReference type="InterPro" id="IPR016193">
    <property type="entry name" value="Cytidine_deaminase-like"/>
</dbReference>
<dbReference type="PANTHER" id="PTHR11079">
    <property type="entry name" value="CYTOSINE DEAMINASE FAMILY MEMBER"/>
    <property type="match status" value="1"/>
</dbReference>
<keyword evidence="4" id="KW-0862">Zinc</keyword>
<dbReference type="Gene3D" id="3.40.140.10">
    <property type="entry name" value="Cytidine Deaminase, domain 2"/>
    <property type="match status" value="1"/>
</dbReference>